<gene>
    <name evidence="1" type="ORF">MENT_LOCUS51369</name>
</gene>
<comment type="caution">
    <text evidence="1">The sequence shown here is derived from an EMBL/GenBank/DDBJ whole genome shotgun (WGS) entry which is preliminary data.</text>
</comment>
<protein>
    <submittedName>
        <fullName evidence="1">Uncharacterized protein</fullName>
    </submittedName>
</protein>
<dbReference type="EMBL" id="CAJEWN010001517">
    <property type="protein sequence ID" value="CAD2198085.1"/>
    <property type="molecule type" value="Genomic_DNA"/>
</dbReference>
<sequence length="562" mass="65778">MDYQPPSKRARGFFIEELFADRPEILQNGRGNFNIKNDQFPIENYTNQLSLSNSVFSISNYVKKLDQNTEFNNKFKFIKHRSTFLIENIPSDPEVLLSNIFNHCLEYTINECNERGLEADSVGCLISSELLNPEIWLPIREINQNTIESMLNRFNQVAQSKAQENVTLWGKPFQVSFTAVARKSLPKERKIMGGNNTRKGIRLAPMNHRINDQCLIKVRNLDGMNHCLFFAMQATLFHNIKGWQRWRFYDYIHSRLGQRGCLERDVKDLMNKINVPIGLNSYDAKIYVPLIIDYWNNNLYFGQYRFKLYIFETTGHYKPIYKYGPGDYSISLILYLDNNHFYGVQRVGNLFGAPYCLECESTYVRQSAHTKSCKARCIKCSRMGPCFPCLPENEFKKFCTLCFKSFHNSDCFNYHISSNFCNKSKECRQCGKVWDVQVNTRNGRKGHVCNERFCFNCKAYHDPKRGCFIKQLNIKTPKPYRVVSFDVETMQHDYIENDLNKRNHQINFIGVRVACPSCIDNGNWKISLKNFNNICQVCGDNRSITFSQRNYFETNVDKKVNF</sequence>
<evidence type="ECO:0000313" key="1">
    <source>
        <dbReference type="EMBL" id="CAD2198085.1"/>
    </source>
</evidence>
<proteinExistence type="predicted"/>
<evidence type="ECO:0000313" key="2">
    <source>
        <dbReference type="Proteomes" id="UP000580250"/>
    </source>
</evidence>
<accession>A0A6V7XFR5</accession>
<reference evidence="1 2" key="1">
    <citation type="submission" date="2020-08" db="EMBL/GenBank/DDBJ databases">
        <authorList>
            <person name="Koutsovoulos G."/>
            <person name="Danchin GJ E."/>
        </authorList>
    </citation>
    <scope>NUCLEOTIDE SEQUENCE [LARGE SCALE GENOMIC DNA]</scope>
</reference>
<dbReference type="AlphaFoldDB" id="A0A6V7XFR5"/>
<name>A0A6V7XFR5_MELEN</name>
<organism evidence="1 2">
    <name type="scientific">Meloidogyne enterolobii</name>
    <name type="common">Root-knot nematode worm</name>
    <name type="synonym">Meloidogyne mayaguensis</name>
    <dbReference type="NCBI Taxonomy" id="390850"/>
    <lineage>
        <taxon>Eukaryota</taxon>
        <taxon>Metazoa</taxon>
        <taxon>Ecdysozoa</taxon>
        <taxon>Nematoda</taxon>
        <taxon>Chromadorea</taxon>
        <taxon>Rhabditida</taxon>
        <taxon>Tylenchina</taxon>
        <taxon>Tylenchomorpha</taxon>
        <taxon>Tylenchoidea</taxon>
        <taxon>Meloidogynidae</taxon>
        <taxon>Meloidogyninae</taxon>
        <taxon>Meloidogyne</taxon>
    </lineage>
</organism>
<dbReference type="OrthoDB" id="5905391at2759"/>
<dbReference type="Proteomes" id="UP000580250">
    <property type="component" value="Unassembled WGS sequence"/>
</dbReference>